<gene>
    <name evidence="1" type="ORF">GIY23_01625</name>
</gene>
<dbReference type="AlphaFoldDB" id="A0A5Q3Q5J1"/>
<name>A0A5Q3Q5J1_9PSEU</name>
<proteinExistence type="predicted"/>
<evidence type="ECO:0008006" key="3">
    <source>
        <dbReference type="Google" id="ProtNLM"/>
    </source>
</evidence>
<organism evidence="1 2">
    <name type="scientific">Allosaccharopolyspora coralli</name>
    <dbReference type="NCBI Taxonomy" id="2665642"/>
    <lineage>
        <taxon>Bacteria</taxon>
        <taxon>Bacillati</taxon>
        <taxon>Actinomycetota</taxon>
        <taxon>Actinomycetes</taxon>
        <taxon>Pseudonocardiales</taxon>
        <taxon>Pseudonocardiaceae</taxon>
        <taxon>Allosaccharopolyspora</taxon>
    </lineage>
</organism>
<evidence type="ECO:0000313" key="1">
    <source>
        <dbReference type="EMBL" id="QGK68424.1"/>
    </source>
</evidence>
<dbReference type="EMBL" id="CP045929">
    <property type="protein sequence ID" value="QGK68424.1"/>
    <property type="molecule type" value="Genomic_DNA"/>
</dbReference>
<sequence>MDEERNRMIDEFWDEVSEGLNVNPEFIAWMRSAKPNLPENASTEQVEAWIELADLVSDRSFRDLVRGMNAEQAALRDGGEEDAQQPQQLAEEAWEVQEAVAQAHREGTPADSPRAVELAGQFATTFADHKGKADTPELREEIAGHFESHDSRLSRYWVLLATINGWPQQKGILDDAASKWLAAALRASLR</sequence>
<keyword evidence="2" id="KW-1185">Reference proteome</keyword>
<dbReference type="KEGG" id="sace:GIY23_01625"/>
<evidence type="ECO:0000313" key="2">
    <source>
        <dbReference type="Proteomes" id="UP000371041"/>
    </source>
</evidence>
<dbReference type="RefSeq" id="WP_154075033.1">
    <property type="nucleotide sequence ID" value="NZ_CP045929.1"/>
</dbReference>
<protein>
    <recommendedName>
        <fullName evidence="3">MerR family transcriptional regulator</fullName>
    </recommendedName>
</protein>
<dbReference type="Proteomes" id="UP000371041">
    <property type="component" value="Chromosome"/>
</dbReference>
<accession>A0A5Q3Q5J1</accession>
<reference evidence="2" key="1">
    <citation type="submission" date="2019-11" db="EMBL/GenBank/DDBJ databases">
        <title>The complete genome sequence of Saccharopolyspora sp. E2A.</title>
        <authorList>
            <person name="Zhang G."/>
        </authorList>
    </citation>
    <scope>NUCLEOTIDE SEQUENCE [LARGE SCALE GENOMIC DNA]</scope>
    <source>
        <strain evidence="2">E2A</strain>
    </source>
</reference>